<organism evidence="2 3">
    <name type="scientific">Kouleothrix aurantiaca</name>
    <dbReference type="NCBI Taxonomy" id="186479"/>
    <lineage>
        <taxon>Bacteria</taxon>
        <taxon>Bacillati</taxon>
        <taxon>Chloroflexota</taxon>
        <taxon>Chloroflexia</taxon>
        <taxon>Chloroflexales</taxon>
        <taxon>Roseiflexineae</taxon>
        <taxon>Roseiflexaceae</taxon>
        <taxon>Kouleothrix</taxon>
    </lineage>
</organism>
<evidence type="ECO:0008006" key="4">
    <source>
        <dbReference type="Google" id="ProtNLM"/>
    </source>
</evidence>
<keyword evidence="1" id="KW-0732">Signal</keyword>
<gene>
    <name evidence="2" type="ORF">SE17_05825</name>
</gene>
<dbReference type="PANTHER" id="PTHR11319">
    <property type="entry name" value="G PROTEIN-COUPLED RECEPTOR-RELATED"/>
    <property type="match status" value="1"/>
</dbReference>
<evidence type="ECO:0000313" key="2">
    <source>
        <dbReference type="EMBL" id="KPV54092.1"/>
    </source>
</evidence>
<dbReference type="Proteomes" id="UP000050509">
    <property type="component" value="Unassembled WGS sequence"/>
</dbReference>
<dbReference type="SUPFAM" id="SSF51126">
    <property type="entry name" value="Pectin lyase-like"/>
    <property type="match status" value="1"/>
</dbReference>
<dbReference type="Gene3D" id="2.160.20.10">
    <property type="entry name" value="Single-stranded right-handed beta-helix, Pectin lyase-like"/>
    <property type="match status" value="1"/>
</dbReference>
<dbReference type="EMBL" id="LJCR01000115">
    <property type="protein sequence ID" value="KPV54092.1"/>
    <property type="molecule type" value="Genomic_DNA"/>
</dbReference>
<reference evidence="2 3" key="1">
    <citation type="submission" date="2015-09" db="EMBL/GenBank/DDBJ databases">
        <title>Draft genome sequence of Kouleothrix aurantiaca JCM 19913.</title>
        <authorList>
            <person name="Hemp J."/>
        </authorList>
    </citation>
    <scope>NUCLEOTIDE SEQUENCE [LARGE SCALE GENOMIC DNA]</scope>
    <source>
        <strain evidence="2 3">COM-B</strain>
    </source>
</reference>
<feature type="chain" id="PRO_5006158503" description="Right handed beta helix domain-containing protein" evidence="1">
    <location>
        <begin position="18"/>
        <end position="449"/>
    </location>
</feature>
<dbReference type="InterPro" id="IPR006626">
    <property type="entry name" value="PbH1"/>
</dbReference>
<dbReference type="SMART" id="SM00710">
    <property type="entry name" value="PbH1"/>
    <property type="match status" value="6"/>
</dbReference>
<dbReference type="InterPro" id="IPR012334">
    <property type="entry name" value="Pectin_lyas_fold"/>
</dbReference>
<dbReference type="AlphaFoldDB" id="A0A0P9HH04"/>
<comment type="caution">
    <text evidence="2">The sequence shown here is derived from an EMBL/GenBank/DDBJ whole genome shotgun (WGS) entry which is preliminary data.</text>
</comment>
<dbReference type="InterPro" id="IPR059226">
    <property type="entry name" value="Choice_anch_Q_dom"/>
</dbReference>
<accession>A0A0P9HH04</accession>
<dbReference type="NCBIfam" id="NF041518">
    <property type="entry name" value="choice_anch_Q"/>
    <property type="match status" value="1"/>
</dbReference>
<dbReference type="PANTHER" id="PTHR11319:SF35">
    <property type="entry name" value="OUTER MEMBRANE PROTEIN PMPC-RELATED"/>
    <property type="match status" value="1"/>
</dbReference>
<feature type="signal peptide" evidence="1">
    <location>
        <begin position="1"/>
        <end position="17"/>
    </location>
</feature>
<proteinExistence type="predicted"/>
<evidence type="ECO:0000256" key="1">
    <source>
        <dbReference type="SAM" id="SignalP"/>
    </source>
</evidence>
<dbReference type="InterPro" id="IPR011050">
    <property type="entry name" value="Pectin_lyase_fold/virulence"/>
</dbReference>
<evidence type="ECO:0000313" key="3">
    <source>
        <dbReference type="Proteomes" id="UP000050509"/>
    </source>
</evidence>
<protein>
    <recommendedName>
        <fullName evidence="4">Right handed beta helix domain-containing protein</fullName>
    </recommendedName>
</protein>
<name>A0A0P9HH04_9CHLR</name>
<sequence>MLAIFGLVLATGGFARAAGPWYVAPNGADTNSCQLATEPCKTIGGAVDKAASGDTIHISAGTYTESVDTTGKSLTFAGAGEATTILDGSMYLAKTETVSGISLQHSTGIYVESAASVILRDMSIKNSLRGILNFGTIDAANVTISNNRGNLPSGGGVWNLPSGKITMSHVTISGNEAQFNGGGVFNRGKLTMAYAIVSSNVISDTSTNNGGAGIYSTGVLTMTDSIVSSNTSANGGGGITNTGLATIERTAIISNTALRGGGIDSFFESSPTVVLTVTNTTISGNTGSSFGGGIASGLSDVRLTNVTISDNTSSKGAAIAASSSTVRLQNTILASSTPANNCEKDDAFVSQGHNLENGSFCGLVGTGDTLNANPLLGPLGQNGGFSPTRALLAGSPAIDGGANAGCPATDQRGVARPRDGDANGSVLCDIGAYEAVPPAKLLYVPMARR</sequence>
<keyword evidence="3" id="KW-1185">Reference proteome</keyword>